<dbReference type="InterPro" id="IPR029068">
    <property type="entry name" value="Glyas_Bleomycin-R_OHBP_Dase"/>
</dbReference>
<accession>A0ABT5ZE52</accession>
<dbReference type="SUPFAM" id="SSF54593">
    <property type="entry name" value="Glyoxalase/Bleomycin resistance protein/Dihydroxybiphenyl dioxygenase"/>
    <property type="match status" value="1"/>
</dbReference>
<dbReference type="Pfam" id="PF00903">
    <property type="entry name" value="Glyoxalase"/>
    <property type="match status" value="1"/>
</dbReference>
<dbReference type="Gene3D" id="3.10.180.10">
    <property type="entry name" value="2,3-Dihydroxybiphenyl 1,2-Dioxygenase, domain 1"/>
    <property type="match status" value="1"/>
</dbReference>
<gene>
    <name evidence="2" type="ORF">P3G67_02205</name>
</gene>
<protein>
    <submittedName>
        <fullName evidence="2">VOC family protein</fullName>
    </submittedName>
</protein>
<name>A0ABT5ZE52_9ACTN</name>
<evidence type="ECO:0000313" key="3">
    <source>
        <dbReference type="Proteomes" id="UP001216579"/>
    </source>
</evidence>
<sequence length="123" mass="12753">MTVTVGGPDFIALQVRDVEAAATFCEKHLGLRRAPASPPGAVVFATEPIPFAVREPLPGVDLDGVAQPGLGVALWFRTTDAQKLHDQLTAAGVPIVSPPTDSPFGRTFTFTGPGGYAMTVHGG</sequence>
<comment type="caution">
    <text evidence="2">The sequence shown here is derived from an EMBL/GenBank/DDBJ whole genome shotgun (WGS) entry which is preliminary data.</text>
</comment>
<evidence type="ECO:0000259" key="1">
    <source>
        <dbReference type="PROSITE" id="PS51819"/>
    </source>
</evidence>
<dbReference type="InterPro" id="IPR037523">
    <property type="entry name" value="VOC_core"/>
</dbReference>
<dbReference type="Proteomes" id="UP001216579">
    <property type="component" value="Unassembled WGS sequence"/>
</dbReference>
<dbReference type="EMBL" id="JARJBC010000001">
    <property type="protein sequence ID" value="MDF3288062.1"/>
    <property type="molecule type" value="Genomic_DNA"/>
</dbReference>
<proteinExistence type="predicted"/>
<reference evidence="2 3" key="1">
    <citation type="submission" date="2023-03" db="EMBL/GenBank/DDBJ databases">
        <title>Draft genome sequence of Streptomyces sp. RB6PN23 isolated from peat swamp forest in Thailand.</title>
        <authorList>
            <person name="Klaysubun C."/>
            <person name="Duangmal K."/>
        </authorList>
    </citation>
    <scope>NUCLEOTIDE SEQUENCE [LARGE SCALE GENOMIC DNA]</scope>
    <source>
        <strain evidence="2 3">RB6PN23</strain>
    </source>
</reference>
<evidence type="ECO:0000313" key="2">
    <source>
        <dbReference type="EMBL" id="MDF3288062.1"/>
    </source>
</evidence>
<dbReference type="InterPro" id="IPR004360">
    <property type="entry name" value="Glyas_Fos-R_dOase_dom"/>
</dbReference>
<dbReference type="PROSITE" id="PS51819">
    <property type="entry name" value="VOC"/>
    <property type="match status" value="1"/>
</dbReference>
<keyword evidence="3" id="KW-1185">Reference proteome</keyword>
<organism evidence="2 3">
    <name type="scientific">Streptomyces silvisoli</name>
    <dbReference type="NCBI Taxonomy" id="3034235"/>
    <lineage>
        <taxon>Bacteria</taxon>
        <taxon>Bacillati</taxon>
        <taxon>Actinomycetota</taxon>
        <taxon>Actinomycetes</taxon>
        <taxon>Kitasatosporales</taxon>
        <taxon>Streptomycetaceae</taxon>
        <taxon>Streptomyces</taxon>
    </lineage>
</organism>
<feature type="domain" description="VOC" evidence="1">
    <location>
        <begin position="7"/>
        <end position="123"/>
    </location>
</feature>
<dbReference type="RefSeq" id="WP_276091914.1">
    <property type="nucleotide sequence ID" value="NZ_JARJBC010000001.1"/>
</dbReference>